<dbReference type="PANTHER" id="PTHR24223:SF415">
    <property type="entry name" value="FI20190P1"/>
    <property type="match status" value="1"/>
</dbReference>
<dbReference type="CDD" id="cd18596">
    <property type="entry name" value="ABC_6TM_VMR1_D1_like"/>
    <property type="match status" value="1"/>
</dbReference>
<name>A0A0H2S4F8_9AGAM</name>
<keyword evidence="2" id="KW-0813">Transport</keyword>
<feature type="domain" description="ABC transporter" evidence="10">
    <location>
        <begin position="1328"/>
        <end position="1606"/>
    </location>
</feature>
<dbReference type="CDD" id="cd03250">
    <property type="entry name" value="ABCC_MRP_domain1"/>
    <property type="match status" value="1"/>
</dbReference>
<keyword evidence="13" id="KW-1185">Reference proteome</keyword>
<feature type="transmembrane region" description="Helical" evidence="9">
    <location>
        <begin position="109"/>
        <end position="128"/>
    </location>
</feature>
<sequence length="1625" mass="180733">MDPRIESNLFTWATFLPVSLVLALSICSIRYPRLVIAAFRFLSRPWTTFLSLSEARAYELDGGAVVEETEVEKRAPLWFTVLLVVVAAVEAIAWTVVAAFTVARGGPDTVRYGFQAAILSVTWVYAAIKPIANPKGTPSYDLLALYVLHLIGAIILLGGVLYDHNVHSVPNPPSAILAAYSVNLALIVSLILAMINRPMGILALNADKSDGPEDYTTLWQWMSLGWIDPLVKQGTYRTLNENDVSNLSPTMRAKPVFLKFNALKRSSLLRQLWAANSVDVSIDVALHFVNIVLNYTVPFFLKRIIDAIEDPTPEHQAQAYIYAFLMFCSTMLRAEVEIQHLWFGRRGSVRIRSELMSAIYDKALKRKDFSGIVEGTTKNDSGELKAGADLGKIVNLMSVDVSQFAQTVNWIYWVCSGPFEVILAGTFLYQLLGLSAFAGFIALLMTWPLNSIVARQTVGISKGLLTARDKRMSVLNEVIGMIKLIKFFAWEDRWIQRVLDAREHELKWLMKSRVNTIILQALWTASPILVSVISLMVFVARGNELTLGVAFTSILLFKMIRYPLSTIPNSVVQMSQAYIQLQRIETFLNEDEVDDSVSSIKGTSVNAGVRPAYSEFGLRNAALRWNTIEEKAEGIKLKSQKSRDPARSDSNDTATVEATIETNTERTFELSDISIAFPEGELSVVTGPTASGKTALLLSLLGEMTLLPGGEILMYKEPEKVDEHGFMHAISYAAQTPWLQHQSIKENILFGSPFDEDRYKAVVEGCALAPDLKILEDGDETEIGARGVSLSGGQKARVALARAVYARTKYVLLDDPLSAVDSHTARFLYEHLFLGPLMQHRTVVLVTHHVELVLPGAYYLVRMVEGRVEVQGVVKELRSRGLLESVKDAESPPNDESEVELKRNEGGNKGEDVELRIDQDVKTKKARKLIKDEERETGSVKWSIYKTYIKASSYSTWVILLTIVLVAQVLGFTERYWVMVWGEAYENTNQTTIAIGDIRFSSSITDYEIQIPVANTPRRITNHLPRFSSTGIRDSFPPAQESPFFYVAIYALIGLATVTVNVCFAGTQYMGALRASRNLFKRLLTSVVHATMRWQDITPAGRMLNRFSKDVETVDMSLPSSLQSLMTTLANFASSIIIIVVVFPLSALPACVFAFLCRRVAIGYLNTSRDLRRMESTTRSPIFSGFGELLEGVVTVRAFSAEYRFRNSFFSKVDETMRMWYTFWMTNRWLAIRFDFLGTLAIFVTTLFALSGLVDAGWAALCITSAMAFTFSMTAACRLWSQLELDLNSVERVVEYLDLPLEPPGIIEACRPPAHWPSSSGPNEDSMLVVDNLVVRYAPELPAVLHGISFSLKARERVGLLGRTGSGKSTLAMSILRFVDPTEGQILIDGVDITSIGVHDLRSRLTFIPQDATLFSGTLRDNLDPFGDYSDEECVDVLYRVHMLSDDARQSRRSSRAASIYSECDESDQAIRHPTSEISSVTAINGGQDDQNFMIISLDTEVSAGGLNFSAGQRQLIAMARALLRQSSVIIMDEATSSVDFETDGKIQATIREEFGNSLLLTVAHRLRTIIDYDRLVVLDQGRVAEFDTPWNLINNEGGIFRTMCLNSGSFDELDKAAQAKAIAG</sequence>
<dbReference type="SUPFAM" id="SSF52540">
    <property type="entry name" value="P-loop containing nucleoside triphosphate hydrolases"/>
    <property type="match status" value="2"/>
</dbReference>
<dbReference type="Pfam" id="PF00664">
    <property type="entry name" value="ABC_membrane"/>
    <property type="match status" value="2"/>
</dbReference>
<dbReference type="Gene3D" id="3.40.50.300">
    <property type="entry name" value="P-loop containing nucleotide triphosphate hydrolases"/>
    <property type="match status" value="2"/>
</dbReference>
<dbReference type="OrthoDB" id="6500128at2759"/>
<dbReference type="GO" id="GO:0005524">
    <property type="term" value="F:ATP binding"/>
    <property type="evidence" value="ECO:0007669"/>
    <property type="project" value="UniProtKB-KW"/>
</dbReference>
<feature type="transmembrane region" description="Helical" evidence="9">
    <location>
        <begin position="1044"/>
        <end position="1067"/>
    </location>
</feature>
<proteinExistence type="predicted"/>
<comment type="subcellular location">
    <subcellularLocation>
        <location evidence="1">Membrane</location>
    </subcellularLocation>
</comment>
<feature type="domain" description="ABC transporter" evidence="10">
    <location>
        <begin position="654"/>
        <end position="890"/>
    </location>
</feature>
<dbReference type="STRING" id="27342.A0A0H2S4F8"/>
<feature type="transmembrane region" description="Helical" evidence="9">
    <location>
        <begin position="954"/>
        <end position="973"/>
    </location>
</feature>
<feature type="transmembrane region" description="Helical" evidence="9">
    <location>
        <begin position="140"/>
        <end position="162"/>
    </location>
</feature>
<dbReference type="CDD" id="cd18604">
    <property type="entry name" value="ABC_6TM_VMR1_D2_like"/>
    <property type="match status" value="1"/>
</dbReference>
<dbReference type="PROSITE" id="PS50893">
    <property type="entry name" value="ABC_TRANSPORTER_2"/>
    <property type="match status" value="2"/>
</dbReference>
<evidence type="ECO:0000256" key="8">
    <source>
        <dbReference type="SAM" id="MobiDB-lite"/>
    </source>
</evidence>
<reference evidence="12 13" key="1">
    <citation type="submission" date="2015-04" db="EMBL/GenBank/DDBJ databases">
        <title>Complete genome sequence of Schizopora paradoxa KUC8140, a cosmopolitan wood degrader in East Asia.</title>
        <authorList>
            <consortium name="DOE Joint Genome Institute"/>
            <person name="Min B."/>
            <person name="Park H."/>
            <person name="Jang Y."/>
            <person name="Kim J.-J."/>
            <person name="Kim K.H."/>
            <person name="Pangilinan J."/>
            <person name="Lipzen A."/>
            <person name="Riley R."/>
            <person name="Grigoriev I.V."/>
            <person name="Spatafora J.W."/>
            <person name="Choi I.-G."/>
        </authorList>
    </citation>
    <scope>NUCLEOTIDE SEQUENCE [LARGE SCALE GENOMIC DNA]</scope>
    <source>
        <strain evidence="12 13">KUC8140</strain>
    </source>
</reference>
<feature type="transmembrane region" description="Helical" evidence="9">
    <location>
        <begin position="77"/>
        <end position="103"/>
    </location>
</feature>
<dbReference type="InterPro" id="IPR036640">
    <property type="entry name" value="ABC1_TM_sf"/>
</dbReference>
<evidence type="ECO:0000313" key="12">
    <source>
        <dbReference type="EMBL" id="KLO18997.1"/>
    </source>
</evidence>
<keyword evidence="7 9" id="KW-0472">Membrane</keyword>
<dbReference type="InterPro" id="IPR017871">
    <property type="entry name" value="ABC_transporter-like_CS"/>
</dbReference>
<feature type="transmembrane region" description="Helical" evidence="9">
    <location>
        <begin position="1256"/>
        <end position="1277"/>
    </location>
</feature>
<feature type="transmembrane region" description="Helical" evidence="9">
    <location>
        <begin position="1132"/>
        <end position="1156"/>
    </location>
</feature>
<evidence type="ECO:0000256" key="6">
    <source>
        <dbReference type="ARBA" id="ARBA00022989"/>
    </source>
</evidence>
<dbReference type="Gene3D" id="1.20.1560.10">
    <property type="entry name" value="ABC transporter type 1, transmembrane domain"/>
    <property type="match status" value="2"/>
</dbReference>
<keyword evidence="12" id="KW-0378">Hydrolase</keyword>
<feature type="transmembrane region" description="Helical" evidence="9">
    <location>
        <begin position="1230"/>
        <end position="1250"/>
    </location>
</feature>
<dbReference type="EMBL" id="KQ085890">
    <property type="protein sequence ID" value="KLO18997.1"/>
    <property type="molecule type" value="Genomic_DNA"/>
</dbReference>
<feature type="compositionally biased region" description="Basic and acidic residues" evidence="8">
    <location>
        <begin position="899"/>
        <end position="909"/>
    </location>
</feature>
<dbReference type="SMART" id="SM00382">
    <property type="entry name" value="AAA"/>
    <property type="match status" value="2"/>
</dbReference>
<feature type="region of interest" description="Disordered" evidence="8">
    <location>
        <begin position="636"/>
        <end position="657"/>
    </location>
</feature>
<evidence type="ECO:0000313" key="13">
    <source>
        <dbReference type="Proteomes" id="UP000053477"/>
    </source>
</evidence>
<protein>
    <submittedName>
        <fullName evidence="12">p-loop containing nucleoside triphosphate hydrolase protein</fullName>
    </submittedName>
</protein>
<evidence type="ECO:0000256" key="3">
    <source>
        <dbReference type="ARBA" id="ARBA00022692"/>
    </source>
</evidence>
<evidence type="ECO:0000259" key="10">
    <source>
        <dbReference type="PROSITE" id="PS50893"/>
    </source>
</evidence>
<keyword evidence="5" id="KW-0067">ATP-binding</keyword>
<evidence type="ECO:0000256" key="2">
    <source>
        <dbReference type="ARBA" id="ARBA00022448"/>
    </source>
</evidence>
<dbReference type="GO" id="GO:0140359">
    <property type="term" value="F:ABC-type transporter activity"/>
    <property type="evidence" value="ECO:0007669"/>
    <property type="project" value="InterPro"/>
</dbReference>
<dbReference type="GO" id="GO:0016020">
    <property type="term" value="C:membrane"/>
    <property type="evidence" value="ECO:0007669"/>
    <property type="project" value="UniProtKB-SubCell"/>
</dbReference>
<dbReference type="Pfam" id="PF00005">
    <property type="entry name" value="ABC_tran"/>
    <property type="match status" value="2"/>
</dbReference>
<evidence type="ECO:0000256" key="1">
    <source>
        <dbReference type="ARBA" id="ARBA00004370"/>
    </source>
</evidence>
<feature type="transmembrane region" description="Helical" evidence="9">
    <location>
        <begin position="12"/>
        <end position="31"/>
    </location>
</feature>
<dbReference type="SUPFAM" id="SSF90123">
    <property type="entry name" value="ABC transporter transmembrane region"/>
    <property type="match status" value="2"/>
</dbReference>
<feature type="transmembrane region" description="Helical" evidence="9">
    <location>
        <begin position="174"/>
        <end position="195"/>
    </location>
</feature>
<dbReference type="PANTHER" id="PTHR24223">
    <property type="entry name" value="ATP-BINDING CASSETTE SUB-FAMILY C"/>
    <property type="match status" value="1"/>
</dbReference>
<keyword evidence="3 9" id="KW-0812">Transmembrane</keyword>
<feature type="domain" description="ABC transmembrane type-1" evidence="11">
    <location>
        <begin position="1046"/>
        <end position="1285"/>
    </location>
</feature>
<dbReference type="InterPro" id="IPR003593">
    <property type="entry name" value="AAA+_ATPase"/>
</dbReference>
<keyword evidence="6 9" id="KW-1133">Transmembrane helix</keyword>
<evidence type="ECO:0000259" key="11">
    <source>
        <dbReference type="PROSITE" id="PS50929"/>
    </source>
</evidence>
<evidence type="ECO:0000256" key="5">
    <source>
        <dbReference type="ARBA" id="ARBA00022840"/>
    </source>
</evidence>
<evidence type="ECO:0000256" key="4">
    <source>
        <dbReference type="ARBA" id="ARBA00022741"/>
    </source>
</evidence>
<accession>A0A0H2S4F8</accession>
<dbReference type="InterPro" id="IPR003439">
    <property type="entry name" value="ABC_transporter-like_ATP-bd"/>
</dbReference>
<dbReference type="PROSITE" id="PS00211">
    <property type="entry name" value="ABC_TRANSPORTER_1"/>
    <property type="match status" value="2"/>
</dbReference>
<dbReference type="PROSITE" id="PS50929">
    <property type="entry name" value="ABC_TM1F"/>
    <property type="match status" value="2"/>
</dbReference>
<feature type="domain" description="ABC transmembrane type-1" evidence="11">
    <location>
        <begin position="288"/>
        <end position="576"/>
    </location>
</feature>
<organism evidence="12 13">
    <name type="scientific">Schizopora paradoxa</name>
    <dbReference type="NCBI Taxonomy" id="27342"/>
    <lineage>
        <taxon>Eukaryota</taxon>
        <taxon>Fungi</taxon>
        <taxon>Dikarya</taxon>
        <taxon>Basidiomycota</taxon>
        <taxon>Agaricomycotina</taxon>
        <taxon>Agaricomycetes</taxon>
        <taxon>Hymenochaetales</taxon>
        <taxon>Schizoporaceae</taxon>
        <taxon>Schizopora</taxon>
    </lineage>
</organism>
<dbReference type="Proteomes" id="UP000053477">
    <property type="component" value="Unassembled WGS sequence"/>
</dbReference>
<gene>
    <name evidence="12" type="ORF">SCHPADRAFT_935818</name>
</gene>
<evidence type="ECO:0000256" key="7">
    <source>
        <dbReference type="ARBA" id="ARBA00023136"/>
    </source>
</evidence>
<keyword evidence="4" id="KW-0547">Nucleotide-binding</keyword>
<dbReference type="InterPro" id="IPR027417">
    <property type="entry name" value="P-loop_NTPase"/>
</dbReference>
<dbReference type="CDD" id="cd03244">
    <property type="entry name" value="ABCC_MRP_domain2"/>
    <property type="match status" value="1"/>
</dbReference>
<feature type="region of interest" description="Disordered" evidence="8">
    <location>
        <begin position="885"/>
        <end position="909"/>
    </location>
</feature>
<dbReference type="InterPro" id="IPR050173">
    <property type="entry name" value="ABC_transporter_C-like"/>
</dbReference>
<evidence type="ECO:0000256" key="9">
    <source>
        <dbReference type="SAM" id="Phobius"/>
    </source>
</evidence>
<feature type="compositionally biased region" description="Basic and acidic residues" evidence="8">
    <location>
        <begin position="636"/>
        <end position="650"/>
    </location>
</feature>
<dbReference type="GO" id="GO:0016887">
    <property type="term" value="F:ATP hydrolysis activity"/>
    <property type="evidence" value="ECO:0007669"/>
    <property type="project" value="InterPro"/>
</dbReference>
<dbReference type="InterPro" id="IPR011527">
    <property type="entry name" value="ABC1_TM_dom"/>
</dbReference>
<feature type="transmembrane region" description="Helical" evidence="9">
    <location>
        <begin position="517"/>
        <end position="539"/>
    </location>
</feature>
<dbReference type="InParanoid" id="A0A0H2S4F8"/>